<dbReference type="GO" id="GO:0005829">
    <property type="term" value="C:cytosol"/>
    <property type="evidence" value="ECO:0007669"/>
    <property type="project" value="TreeGrafter"/>
</dbReference>
<dbReference type="EMBL" id="PXYW01000008">
    <property type="protein sequence ID" value="PSR34468.1"/>
    <property type="molecule type" value="Genomic_DNA"/>
</dbReference>
<comment type="caution">
    <text evidence="2">The sequence shown here is derived from an EMBL/GenBank/DDBJ whole genome shotgun (WGS) entry which is preliminary data.</text>
</comment>
<evidence type="ECO:0000313" key="2">
    <source>
        <dbReference type="EMBL" id="PSR34468.1"/>
    </source>
</evidence>
<dbReference type="InterPro" id="IPR045079">
    <property type="entry name" value="Oxoprolinase-like"/>
</dbReference>
<dbReference type="GO" id="GO:0006749">
    <property type="term" value="P:glutathione metabolic process"/>
    <property type="evidence" value="ECO:0007669"/>
    <property type="project" value="TreeGrafter"/>
</dbReference>
<dbReference type="Proteomes" id="UP000242972">
    <property type="component" value="Unassembled WGS sequence"/>
</dbReference>
<dbReference type="PANTHER" id="PTHR11365">
    <property type="entry name" value="5-OXOPROLINASE RELATED"/>
    <property type="match status" value="1"/>
</dbReference>
<protein>
    <submittedName>
        <fullName evidence="2">Acetone carboxylase subunit alpha</fullName>
    </submittedName>
</protein>
<name>A0A2T2XJ54_9FIRM</name>
<evidence type="ECO:0000259" key="1">
    <source>
        <dbReference type="Pfam" id="PF02538"/>
    </source>
</evidence>
<organism evidence="2 3">
    <name type="scientific">Sulfobacillus benefaciens</name>
    <dbReference type="NCBI Taxonomy" id="453960"/>
    <lineage>
        <taxon>Bacteria</taxon>
        <taxon>Bacillati</taxon>
        <taxon>Bacillota</taxon>
        <taxon>Clostridia</taxon>
        <taxon>Eubacteriales</taxon>
        <taxon>Clostridiales Family XVII. Incertae Sedis</taxon>
        <taxon>Sulfobacillus</taxon>
    </lineage>
</organism>
<feature type="domain" description="Hydantoinase B/oxoprolinase" evidence="1">
    <location>
        <begin position="49"/>
        <end position="612"/>
    </location>
</feature>
<gene>
    <name evidence="2" type="ORF">C7B46_04850</name>
</gene>
<dbReference type="PANTHER" id="PTHR11365:SF23">
    <property type="entry name" value="HYPOTHETICAL 5-OXOPROLINASE (EUROFUNG)-RELATED"/>
    <property type="match status" value="1"/>
</dbReference>
<accession>A0A2T2XJ54</accession>
<reference evidence="2 3" key="1">
    <citation type="journal article" date="2014" name="BMC Genomics">
        <title>Comparison of environmental and isolate Sulfobacillus genomes reveals diverse carbon, sulfur, nitrogen, and hydrogen metabolisms.</title>
        <authorList>
            <person name="Justice N.B."/>
            <person name="Norman A."/>
            <person name="Brown C.T."/>
            <person name="Singh A."/>
            <person name="Thomas B.C."/>
            <person name="Banfield J.F."/>
        </authorList>
    </citation>
    <scope>NUCLEOTIDE SEQUENCE [LARGE SCALE GENOMIC DNA]</scope>
    <source>
        <strain evidence="2">AMDSBA4</strain>
    </source>
</reference>
<proteinExistence type="predicted"/>
<dbReference type="GO" id="GO:0017168">
    <property type="term" value="F:5-oxoprolinase (ATP-hydrolyzing) activity"/>
    <property type="evidence" value="ECO:0007669"/>
    <property type="project" value="TreeGrafter"/>
</dbReference>
<sequence length="751" mass="84160">MAVMNQQELLEKFLGQTPLFLGPDPDIMKEHDIAPQTDEEARALQLTTDPRVISLVRSRLQSGVNEAFEMEEQMGAAPGAKWGDLICGIYSASGDLALSSTGGVLVFSTLTQHPVKFIRKYWMNEPTVGVRPGDVFMHNDARYGNIHNTDQSIIIPVFHEGVLIAWISAIVHEGENGAVEPGGMPSAAESPYMEGLKISPLKVGENYQLKRDLVTYFQNSVREPKLQLEDMKSKLFTTLRVKQRLEEAIADYGVNAVVATLRRTLEDTKEEVKRRLREWPDGTVRTVLFADSTLRENVLVKINLTLTKTGDRLVFDFRGSSPEFMNRANNTVLASLKGMLSQLFLSFVWPDLPRNQAVFAPIELVVEPRSTLNSSYETPNAQSMMTFFPAFSAGQAAVAKFLYSSERRYTELIAPWYNMITTFIYGGITQHGETVGNLCADLNGMGGGAHETHDGEHSIAPIFAAMADIGEQEFNEEENPFMQLVSKKLMRDNQAFGKFRGGQGYQMMMTTKGSPFWGFMTTCIGSKFPSITGLFGGYACPTYPLCKVKGVNVFEEFQIHPERFSFTIEDIMNDRPFPNATYSTHHMGLQFELAKDGELYMITQGSGGGYGDVLERDPQLVMKDLEEELISPWTASEIYHVVYDPDTLRVDEEATLQERLQERQRRLQRGVPYQEFVKTWVTNEPPADLPFFGSWNDRDVIYAGGYAGMPQTKMAADAITPVMMPDPKDVRIAELEQILAQIQHGMEPSHG</sequence>
<evidence type="ECO:0000313" key="3">
    <source>
        <dbReference type="Proteomes" id="UP000242972"/>
    </source>
</evidence>
<dbReference type="Pfam" id="PF02538">
    <property type="entry name" value="Hydantoinase_B"/>
    <property type="match status" value="1"/>
</dbReference>
<dbReference type="AlphaFoldDB" id="A0A2T2XJ54"/>
<dbReference type="InterPro" id="IPR003692">
    <property type="entry name" value="Hydantoinase_B"/>
</dbReference>